<keyword evidence="3 7" id="KW-0812">Transmembrane</keyword>
<dbReference type="KEGG" id="ppet:C9I82_089"/>
<dbReference type="EMBL" id="CP028374">
    <property type="protein sequence ID" value="AXN02067.1"/>
    <property type="molecule type" value="Genomic_DNA"/>
</dbReference>
<keyword evidence="7" id="KW-0050">Antiport</keyword>
<feature type="transmembrane region" description="Helical" evidence="7">
    <location>
        <begin position="100"/>
        <end position="122"/>
    </location>
</feature>
<keyword evidence="5 7" id="KW-0472">Membrane</keyword>
<dbReference type="GO" id="GO:0015385">
    <property type="term" value="F:sodium:proton antiporter activity"/>
    <property type="evidence" value="ECO:0007669"/>
    <property type="project" value="UniProtKB-UniRule"/>
</dbReference>
<dbReference type="HAMAP" id="MF_01844">
    <property type="entry name" value="NhaA"/>
    <property type="match status" value="1"/>
</dbReference>
<evidence type="ECO:0000256" key="3">
    <source>
        <dbReference type="ARBA" id="ARBA00022692"/>
    </source>
</evidence>
<protein>
    <recommendedName>
        <fullName evidence="7">Na(+)/H(+) antiporter NhaA</fullName>
    </recommendedName>
    <alternativeName>
        <fullName evidence="7">Sodium/proton antiporter NhaA</fullName>
    </alternativeName>
</protein>
<feature type="transmembrane region" description="Helical" evidence="7">
    <location>
        <begin position="364"/>
        <end position="389"/>
    </location>
</feature>
<evidence type="ECO:0000313" key="8">
    <source>
        <dbReference type="EMBL" id="AXN02067.1"/>
    </source>
</evidence>
<keyword evidence="4 7" id="KW-1133">Transmembrane helix</keyword>
<comment type="similarity">
    <text evidence="7">Belongs to the NhaA Na(+)/H(+) (TC 2.A.33) antiporter family.</text>
</comment>
<reference evidence="8 9" key="1">
    <citation type="submission" date="2018-03" db="EMBL/GenBank/DDBJ databases">
        <title>A parallel universe: an anciently diverged bacterial symbiosis in a Hawaiian planthopper (Hemiptera: Cixiidae) reveals rearranged nutritional responsibilities.</title>
        <authorList>
            <person name="Bennett G."/>
            <person name="Mao M."/>
        </authorList>
    </citation>
    <scope>NUCLEOTIDE SEQUENCE [LARGE SCALE GENOMIC DNA]</scope>
    <source>
        <strain evidence="8 9">OLIH</strain>
    </source>
</reference>
<keyword evidence="7" id="KW-0406">Ion transport</keyword>
<accession>A0A346DZB2</accession>
<feature type="transmembrane region" description="Helical" evidence="7">
    <location>
        <begin position="188"/>
        <end position="207"/>
    </location>
</feature>
<evidence type="ECO:0000256" key="1">
    <source>
        <dbReference type="ARBA" id="ARBA00004429"/>
    </source>
</evidence>
<comment type="subcellular location">
    <subcellularLocation>
        <location evidence="1">Cell inner membrane</location>
        <topology evidence="1">Multi-pass membrane protein</topology>
    </subcellularLocation>
    <subcellularLocation>
        <location evidence="7">Cell membrane</location>
        <topology evidence="7">Multi-pass membrane protein</topology>
    </subcellularLocation>
</comment>
<feature type="transmembrane region" description="Helical" evidence="7">
    <location>
        <begin position="23"/>
        <end position="40"/>
    </location>
</feature>
<dbReference type="PANTHER" id="PTHR30341:SF0">
    <property type="entry name" value="NA(+)_H(+) ANTIPORTER NHAA"/>
    <property type="match status" value="1"/>
</dbReference>
<feature type="transmembrane region" description="Helical" evidence="7">
    <location>
        <begin position="212"/>
        <end position="227"/>
    </location>
</feature>
<dbReference type="AlphaFoldDB" id="A0A346DZB2"/>
<dbReference type="InterPro" id="IPR004670">
    <property type="entry name" value="NhaA"/>
</dbReference>
<dbReference type="GO" id="GO:0006885">
    <property type="term" value="P:regulation of pH"/>
    <property type="evidence" value="ECO:0007669"/>
    <property type="project" value="UniProtKB-UniRule"/>
</dbReference>
<dbReference type="InterPro" id="IPR023171">
    <property type="entry name" value="Na/H_antiporter_dom_sf"/>
</dbReference>
<gene>
    <name evidence="7" type="primary">nhaA</name>
    <name evidence="8" type="ORF">C9I82_089</name>
</gene>
<feature type="transmembrane region" description="Helical" evidence="7">
    <location>
        <begin position="162"/>
        <end position="182"/>
    </location>
</feature>
<keyword evidence="2 7" id="KW-1003">Cell membrane</keyword>
<dbReference type="Proteomes" id="UP000256856">
    <property type="component" value="Chromosome"/>
</dbReference>
<evidence type="ECO:0000256" key="5">
    <source>
        <dbReference type="ARBA" id="ARBA00023136"/>
    </source>
</evidence>
<comment type="function">
    <text evidence="7">Na(+)/H(+) antiporter that extrudes sodium in exchange for external protons.</text>
</comment>
<dbReference type="Pfam" id="PF06965">
    <property type="entry name" value="Na_H_antiport_1"/>
    <property type="match status" value="1"/>
</dbReference>
<feature type="transmembrane region" description="Helical" evidence="7">
    <location>
        <begin position="134"/>
        <end position="155"/>
    </location>
</feature>
<organism evidence="8 9">
    <name type="scientific">Candidatus Purcelliella pentastirinorum</name>
    <dbReference type="NCBI Taxonomy" id="472834"/>
    <lineage>
        <taxon>Bacteria</taxon>
        <taxon>Pseudomonadati</taxon>
        <taxon>Pseudomonadota</taxon>
        <taxon>Gammaproteobacteria</taxon>
        <taxon>Enterobacterales</taxon>
        <taxon>Enterobacteriaceae</taxon>
        <taxon>Candidatus Purcelliella</taxon>
    </lineage>
</organism>
<evidence type="ECO:0000256" key="7">
    <source>
        <dbReference type="HAMAP-Rule" id="MF_01844"/>
    </source>
</evidence>
<evidence type="ECO:0000256" key="2">
    <source>
        <dbReference type="ARBA" id="ARBA00022475"/>
    </source>
</evidence>
<keyword evidence="7" id="KW-0813">Transport</keyword>
<dbReference type="PANTHER" id="PTHR30341">
    <property type="entry name" value="SODIUM ION/PROTON ANTIPORTER NHAA-RELATED"/>
    <property type="match status" value="1"/>
</dbReference>
<feature type="transmembrane region" description="Helical" evidence="7">
    <location>
        <begin position="270"/>
        <end position="289"/>
    </location>
</feature>
<keyword evidence="9" id="KW-1185">Reference proteome</keyword>
<dbReference type="GO" id="GO:0005886">
    <property type="term" value="C:plasma membrane"/>
    <property type="evidence" value="ECO:0007669"/>
    <property type="project" value="UniProtKB-SubCell"/>
</dbReference>
<proteinExistence type="inferred from homology"/>
<evidence type="ECO:0000313" key="9">
    <source>
        <dbReference type="Proteomes" id="UP000256856"/>
    </source>
</evidence>
<name>A0A346DZB2_9ENTR</name>
<feature type="transmembrane region" description="Helical" evidence="7">
    <location>
        <begin position="331"/>
        <end position="358"/>
    </location>
</feature>
<comment type="catalytic activity">
    <reaction evidence="7">
        <text>Na(+)(in) + 2 H(+)(out) = Na(+)(out) + 2 H(+)(in)</text>
        <dbReference type="Rhea" id="RHEA:29251"/>
        <dbReference type="ChEBI" id="CHEBI:15378"/>
        <dbReference type="ChEBI" id="CHEBI:29101"/>
    </reaction>
</comment>
<keyword evidence="7" id="KW-0915">Sodium</keyword>
<keyword evidence="6 7" id="KW-0739">Sodium transport</keyword>
<evidence type="ECO:0000256" key="4">
    <source>
        <dbReference type="ARBA" id="ARBA00022989"/>
    </source>
</evidence>
<feature type="transmembrane region" description="Helical" evidence="7">
    <location>
        <begin position="60"/>
        <end position="80"/>
    </location>
</feature>
<evidence type="ECO:0000256" key="6">
    <source>
        <dbReference type="ARBA" id="ARBA00023201"/>
    </source>
</evidence>
<sequence>MFLFFYIMIKCCRFYFNKINDNYFLLIVFFITLLVANNNYTKKIYFSLIYLPYNFNVLGFNFSYITYFFVNNFLMTFFFFKVILELKYERFMGFLSNNYVIFLPAFAALGGMLLPGLIFYLFNFNNLIIRHGWAIPTVTDIPFVICILSILNSYIPVSFRTFLLILSVFDDIIAILIIAIFYNNNISIFFLFLSFLNILFLLFLYFFKNKSLIIYLFCGLFLWFMLLKSGIHPTMTGLFMGLFSSERYIIDNVSLDRMLYSNLRTFVDKIILPIFIFVNSGICFLHVHFKDFFSFLFLGIFFGLFLGKPIGITFFSWIFTKFKNKNILIDLNIYNILSAGIISGIGFTMSIFIILLSYNNSHDLLLIEIAKLGVFLSSLISGILGYLMIKRQFKKN</sequence>
<dbReference type="NCBIfam" id="TIGR00773">
    <property type="entry name" value="NhaA"/>
    <property type="match status" value="1"/>
</dbReference>
<dbReference type="Gene3D" id="1.20.1530.10">
    <property type="entry name" value="Na+/H+ antiporter like domain"/>
    <property type="match status" value="1"/>
</dbReference>
<feature type="transmembrane region" description="Helical" evidence="7">
    <location>
        <begin position="295"/>
        <end position="319"/>
    </location>
</feature>